<evidence type="ECO:0000256" key="3">
    <source>
        <dbReference type="ARBA" id="ARBA00022729"/>
    </source>
</evidence>
<dbReference type="GO" id="GO:0055085">
    <property type="term" value="P:transmembrane transport"/>
    <property type="evidence" value="ECO:0007669"/>
    <property type="project" value="InterPro"/>
</dbReference>
<gene>
    <name evidence="5" type="primary">yiaO_2</name>
    <name evidence="5" type="ORF">NCTC13093_02404</name>
</gene>
<keyword evidence="5" id="KW-0675">Receptor</keyword>
<dbReference type="Proteomes" id="UP000250086">
    <property type="component" value="Unassembled WGS sequence"/>
</dbReference>
<dbReference type="PIRSF" id="PIRSF006470">
    <property type="entry name" value="DctB"/>
    <property type="match status" value="1"/>
</dbReference>
<dbReference type="PANTHER" id="PTHR33376">
    <property type="match status" value="1"/>
</dbReference>
<dbReference type="NCBIfam" id="NF037995">
    <property type="entry name" value="TRAP_S1"/>
    <property type="match status" value="1"/>
</dbReference>
<keyword evidence="3 4" id="KW-0732">Signal</keyword>
<evidence type="ECO:0000256" key="1">
    <source>
        <dbReference type="ARBA" id="ARBA00009023"/>
    </source>
</evidence>
<dbReference type="InterPro" id="IPR018389">
    <property type="entry name" value="DctP_fam"/>
</dbReference>
<protein>
    <submittedName>
        <fullName evidence="5">Extracytoplasmic solute receptor protein yiaO</fullName>
    </submittedName>
</protein>
<organism evidence="5 6">
    <name type="scientific">Anaerobiospirillum thomasii</name>
    <dbReference type="NCBI Taxonomy" id="179995"/>
    <lineage>
        <taxon>Bacteria</taxon>
        <taxon>Pseudomonadati</taxon>
        <taxon>Pseudomonadota</taxon>
        <taxon>Gammaproteobacteria</taxon>
        <taxon>Aeromonadales</taxon>
        <taxon>Succinivibrionaceae</taxon>
        <taxon>Anaerobiospirillum</taxon>
    </lineage>
</organism>
<name>A0A2X0VDI9_9GAMM</name>
<accession>A0A2X0VDI9</accession>
<dbReference type="NCBIfam" id="TIGR00787">
    <property type="entry name" value="dctP"/>
    <property type="match status" value="1"/>
</dbReference>
<keyword evidence="2" id="KW-0813">Transport</keyword>
<feature type="chain" id="PRO_5015903882" evidence="4">
    <location>
        <begin position="25"/>
        <end position="331"/>
    </location>
</feature>
<reference evidence="5 6" key="1">
    <citation type="submission" date="2018-06" db="EMBL/GenBank/DDBJ databases">
        <authorList>
            <consortium name="Pathogen Informatics"/>
            <person name="Doyle S."/>
        </authorList>
    </citation>
    <scope>NUCLEOTIDE SEQUENCE [LARGE SCALE GENOMIC DNA]</scope>
    <source>
        <strain evidence="5 6">NCTC13093</strain>
    </source>
</reference>
<dbReference type="AlphaFoldDB" id="A0A2X0VDI9"/>
<dbReference type="PANTHER" id="PTHR33376:SF7">
    <property type="entry name" value="C4-DICARBOXYLATE-BINDING PROTEIN DCTB"/>
    <property type="match status" value="1"/>
</dbReference>
<feature type="signal peptide" evidence="4">
    <location>
        <begin position="1"/>
        <end position="24"/>
    </location>
</feature>
<evidence type="ECO:0000313" key="5">
    <source>
        <dbReference type="EMBL" id="SPT70975.1"/>
    </source>
</evidence>
<evidence type="ECO:0000256" key="4">
    <source>
        <dbReference type="SAM" id="SignalP"/>
    </source>
</evidence>
<dbReference type="Gene3D" id="3.40.190.170">
    <property type="entry name" value="Bacterial extracellular solute-binding protein, family 7"/>
    <property type="match status" value="1"/>
</dbReference>
<dbReference type="EMBL" id="UAPV01000001">
    <property type="protein sequence ID" value="SPT70975.1"/>
    <property type="molecule type" value="Genomic_DNA"/>
</dbReference>
<keyword evidence="6" id="KW-1185">Reference proteome</keyword>
<dbReference type="InterPro" id="IPR038404">
    <property type="entry name" value="TRAP_DctP_sf"/>
</dbReference>
<evidence type="ECO:0000313" key="6">
    <source>
        <dbReference type="Proteomes" id="UP000250086"/>
    </source>
</evidence>
<dbReference type="RefSeq" id="WP_113744987.1">
    <property type="nucleotide sequence ID" value="NZ_UAPV01000001.1"/>
</dbReference>
<sequence length="331" mass="36785">MKLSKTISALTAAVAMVVSASAFAADTVTLRFANVTNQPSIDAAQVLMDVAAKESNGRLVIKHFPNNMLGDDRVVTESTMMGDIDMVQTLPSVLASMIPDLYVWDAPFLFESADEAWKCMDGELGHAINSQVERRGLKYLAAVENGFRHYTNSKVPVKVPADVKGQKLRVIESEIQLAQWKNWGANPTPMAFTEVLSALQQGTIDAQENPLSIIDSNKLYEVQKYVSLTGHQFSPHILYINKGIYDSLDKELQQALDKAVIAYRDAQRARAVELNALSVKKFEDAGTTVVEVSPEEKEVWRKQAVDGGIYELVKKKMDNPQYLDKILNKDY</sequence>
<comment type="similarity">
    <text evidence="1">Belongs to the bacterial solute-binding protein 7 family.</text>
</comment>
<dbReference type="GO" id="GO:0030288">
    <property type="term" value="C:outer membrane-bounded periplasmic space"/>
    <property type="evidence" value="ECO:0007669"/>
    <property type="project" value="InterPro"/>
</dbReference>
<dbReference type="InterPro" id="IPR004682">
    <property type="entry name" value="TRAP_DctP"/>
</dbReference>
<evidence type="ECO:0000256" key="2">
    <source>
        <dbReference type="ARBA" id="ARBA00022448"/>
    </source>
</evidence>
<proteinExistence type="inferred from homology"/>
<dbReference type="Pfam" id="PF03480">
    <property type="entry name" value="DctP"/>
    <property type="match status" value="1"/>
</dbReference>